<evidence type="ECO:0000313" key="2">
    <source>
        <dbReference type="EMBL" id="AKJ07703.1"/>
    </source>
</evidence>
<protein>
    <submittedName>
        <fullName evidence="2">Uncharacterized protein</fullName>
    </submittedName>
</protein>
<evidence type="ECO:0000256" key="1">
    <source>
        <dbReference type="SAM" id="MobiDB-lite"/>
    </source>
</evidence>
<feature type="compositionally biased region" description="Gly residues" evidence="1">
    <location>
        <begin position="9"/>
        <end position="18"/>
    </location>
</feature>
<dbReference type="KEGG" id="age:AA314_09329"/>
<name>A0AAC8QHQ8_9BACT</name>
<gene>
    <name evidence="2" type="ORF">AA314_09329</name>
</gene>
<dbReference type="EMBL" id="CP011509">
    <property type="protein sequence ID" value="AKJ07703.1"/>
    <property type="molecule type" value="Genomic_DNA"/>
</dbReference>
<feature type="region of interest" description="Disordered" evidence="1">
    <location>
        <begin position="1"/>
        <end position="35"/>
    </location>
</feature>
<dbReference type="Proteomes" id="UP000035579">
    <property type="component" value="Chromosome"/>
</dbReference>
<reference evidence="2 3" key="1">
    <citation type="submission" date="2015-05" db="EMBL/GenBank/DDBJ databases">
        <title>Genome assembly of Archangium gephyra DSM 2261.</title>
        <authorList>
            <person name="Sharma G."/>
            <person name="Subramanian S."/>
        </authorList>
    </citation>
    <scope>NUCLEOTIDE SEQUENCE [LARGE SCALE GENOMIC DNA]</scope>
    <source>
        <strain evidence="2 3">DSM 2261</strain>
    </source>
</reference>
<organism evidence="2 3">
    <name type="scientific">Archangium gephyra</name>
    <dbReference type="NCBI Taxonomy" id="48"/>
    <lineage>
        <taxon>Bacteria</taxon>
        <taxon>Pseudomonadati</taxon>
        <taxon>Myxococcota</taxon>
        <taxon>Myxococcia</taxon>
        <taxon>Myxococcales</taxon>
        <taxon>Cystobacterineae</taxon>
        <taxon>Archangiaceae</taxon>
        <taxon>Archangium</taxon>
    </lineage>
</organism>
<accession>A0AAC8QHQ8</accession>
<dbReference type="AlphaFoldDB" id="A0AAC8QHQ8"/>
<proteinExistence type="predicted"/>
<sequence length="79" mass="8414">MLGARELSEGGGQGGSWQGRGSRHEAHHASNTPGDVFFPCPGACPGCRRKEGWRVSRPWVGFGGAGRHKEPRHAAPAVR</sequence>
<evidence type="ECO:0000313" key="3">
    <source>
        <dbReference type="Proteomes" id="UP000035579"/>
    </source>
</evidence>